<name>A0AAE1DAZ6_9GAST</name>
<gene>
    <name evidence="1" type="ORF">RRG08_050181</name>
</gene>
<proteinExistence type="predicted"/>
<reference evidence="1" key="1">
    <citation type="journal article" date="2023" name="G3 (Bethesda)">
        <title>A reference genome for the long-term kleptoplast-retaining sea slug Elysia crispata morphotype clarki.</title>
        <authorList>
            <person name="Eastman K.E."/>
            <person name="Pendleton A.L."/>
            <person name="Shaikh M.A."/>
            <person name="Suttiyut T."/>
            <person name="Ogas R."/>
            <person name="Tomko P."/>
            <person name="Gavelis G."/>
            <person name="Widhalm J.R."/>
            <person name="Wisecaver J.H."/>
        </authorList>
    </citation>
    <scope>NUCLEOTIDE SEQUENCE</scope>
    <source>
        <strain evidence="1">ECLA1</strain>
    </source>
</reference>
<keyword evidence="2" id="KW-1185">Reference proteome</keyword>
<organism evidence="1 2">
    <name type="scientific">Elysia crispata</name>
    <name type="common">lettuce slug</name>
    <dbReference type="NCBI Taxonomy" id="231223"/>
    <lineage>
        <taxon>Eukaryota</taxon>
        <taxon>Metazoa</taxon>
        <taxon>Spiralia</taxon>
        <taxon>Lophotrochozoa</taxon>
        <taxon>Mollusca</taxon>
        <taxon>Gastropoda</taxon>
        <taxon>Heterobranchia</taxon>
        <taxon>Euthyneura</taxon>
        <taxon>Panpulmonata</taxon>
        <taxon>Sacoglossa</taxon>
        <taxon>Placobranchoidea</taxon>
        <taxon>Plakobranchidae</taxon>
        <taxon>Elysia</taxon>
    </lineage>
</organism>
<evidence type="ECO:0000313" key="1">
    <source>
        <dbReference type="EMBL" id="KAK3763817.1"/>
    </source>
</evidence>
<dbReference type="AlphaFoldDB" id="A0AAE1DAZ6"/>
<sequence>MFLTIRGVYLPLDARQVRESRARDTDELRETLQPQNKLCIIVGAVTTPTQRISTFISSSSTMPSYDGTDVTFKHTTIHHKNPRITSRL</sequence>
<dbReference type="Proteomes" id="UP001283361">
    <property type="component" value="Unassembled WGS sequence"/>
</dbReference>
<protein>
    <submittedName>
        <fullName evidence="1">Uncharacterized protein</fullName>
    </submittedName>
</protein>
<evidence type="ECO:0000313" key="2">
    <source>
        <dbReference type="Proteomes" id="UP001283361"/>
    </source>
</evidence>
<accession>A0AAE1DAZ6</accession>
<comment type="caution">
    <text evidence="1">The sequence shown here is derived from an EMBL/GenBank/DDBJ whole genome shotgun (WGS) entry which is preliminary data.</text>
</comment>
<dbReference type="EMBL" id="JAWDGP010004497">
    <property type="protein sequence ID" value="KAK3763817.1"/>
    <property type="molecule type" value="Genomic_DNA"/>
</dbReference>